<sequence>MKYPLLILIILLTAENIAQTVDKRSDSITENTKSFYREDQFYAGVSFNLLTKLNNDIQQSGFSGSFDLGIIRDFPFNEASTLALGVGAGININTYNQNVFLGETPDGNDIVTALGTSIEYSTNKFSTHVLELPIQLRWRTSTIKDYAFWRVYAGIKLGYIYYFKSTFEQENNTVIQTDLDALNRFRTSAFLSFGYNIVNIQIQYDLNPLFNGQFTNTESEIGINPLRLGFIFYIL</sequence>
<dbReference type="Pfam" id="PF13568">
    <property type="entry name" value="OMP_b-brl_2"/>
    <property type="match status" value="1"/>
</dbReference>
<dbReference type="EMBL" id="FQTW01000002">
    <property type="protein sequence ID" value="SHE54375.1"/>
    <property type="molecule type" value="Genomic_DNA"/>
</dbReference>
<protein>
    <submittedName>
        <fullName evidence="2">Outer membrane protein beta-barrel domain-containing protein</fullName>
    </submittedName>
</protein>
<dbReference type="STRING" id="1155689.SAMN05444278_102292"/>
<dbReference type="OrthoDB" id="959017at2"/>
<dbReference type="Proteomes" id="UP000184462">
    <property type="component" value="Unassembled WGS sequence"/>
</dbReference>
<dbReference type="InterPro" id="IPR025665">
    <property type="entry name" value="Beta-barrel_OMP_2"/>
</dbReference>
<feature type="domain" description="Outer membrane protein beta-barrel" evidence="1">
    <location>
        <begin position="36"/>
        <end position="206"/>
    </location>
</feature>
<evidence type="ECO:0000313" key="3">
    <source>
        <dbReference type="Proteomes" id="UP000184462"/>
    </source>
</evidence>
<proteinExistence type="predicted"/>
<reference evidence="2 3" key="1">
    <citation type="submission" date="2016-11" db="EMBL/GenBank/DDBJ databases">
        <authorList>
            <person name="Jaros S."/>
            <person name="Januszkiewicz K."/>
            <person name="Wedrychowicz H."/>
        </authorList>
    </citation>
    <scope>NUCLEOTIDE SEQUENCE [LARGE SCALE GENOMIC DNA]</scope>
    <source>
        <strain evidence="2 3">DSM 25661</strain>
    </source>
</reference>
<accession>A0A1M4UCC0</accession>
<dbReference type="RefSeq" id="WP_073192401.1">
    <property type="nucleotide sequence ID" value="NZ_FQTW01000002.1"/>
</dbReference>
<dbReference type="AlphaFoldDB" id="A0A1M4UCC0"/>
<keyword evidence="3" id="KW-1185">Reference proteome</keyword>
<evidence type="ECO:0000259" key="1">
    <source>
        <dbReference type="Pfam" id="PF13568"/>
    </source>
</evidence>
<evidence type="ECO:0000313" key="2">
    <source>
        <dbReference type="EMBL" id="SHE54375.1"/>
    </source>
</evidence>
<organism evidence="2 3">
    <name type="scientific">Psychroflexus salarius</name>
    <dbReference type="NCBI Taxonomy" id="1155689"/>
    <lineage>
        <taxon>Bacteria</taxon>
        <taxon>Pseudomonadati</taxon>
        <taxon>Bacteroidota</taxon>
        <taxon>Flavobacteriia</taxon>
        <taxon>Flavobacteriales</taxon>
        <taxon>Flavobacteriaceae</taxon>
        <taxon>Psychroflexus</taxon>
    </lineage>
</organism>
<name>A0A1M4UCC0_9FLAO</name>
<gene>
    <name evidence="2" type="ORF">SAMN05444278_102292</name>
</gene>